<dbReference type="Proteomes" id="UP000007431">
    <property type="component" value="Unassembled WGS sequence"/>
</dbReference>
<keyword evidence="3" id="KW-1185">Reference proteome</keyword>
<dbReference type="GeneID" id="9589788"/>
<gene>
    <name evidence="2" type="ORF">SCHCODRAFT_234895</name>
</gene>
<dbReference type="HOGENOM" id="CLU_075379_0_0_1"/>
<protein>
    <submittedName>
        <fullName evidence="2">Uncharacterized protein</fullName>
    </submittedName>
</protein>
<sequence>MANSSNSPPESPPPHLTSEGNGQISPLFPNEIVHMALSALTKITPLIAWGALLDHFMGVPRIQKNFQFLVPDDKLATLSAVLLGLNLPIAELSDHVVRNEGDFLRLGRLHCITPYTDPYRIQCLHLIPASLPDYRPVELITTRLYVSTVEIHIPRPSAVYAGIIRMMLKYPKFCAERYKLQSDLELLCSHDLLGLKLGEDDEAPYVDKRCEDAVERIRAWGTAGEWREGEEWVEDALIGIVEGEKDMVDLPSRDTDASGETILARAPSARVYDHSANVVSDRLGEVVGSHQPAAHGASANRVPQSSFRVFVFFLCAKGKI</sequence>
<accession>D8Q4Z6</accession>
<dbReference type="KEGG" id="scm:SCHCO_02688773"/>
<dbReference type="AlphaFoldDB" id="D8Q4Z6"/>
<dbReference type="eggNOG" id="ENOG502RSEC">
    <property type="taxonomic scope" value="Eukaryota"/>
</dbReference>
<dbReference type="EMBL" id="GL377306">
    <property type="protein sequence ID" value="EFI97321.1"/>
    <property type="molecule type" value="Genomic_DNA"/>
</dbReference>
<dbReference type="InParanoid" id="D8Q4Z6"/>
<organism evidence="3">
    <name type="scientific">Schizophyllum commune (strain H4-8 / FGSC 9210)</name>
    <name type="common">Split gill fungus</name>
    <dbReference type="NCBI Taxonomy" id="578458"/>
    <lineage>
        <taxon>Eukaryota</taxon>
        <taxon>Fungi</taxon>
        <taxon>Dikarya</taxon>
        <taxon>Basidiomycota</taxon>
        <taxon>Agaricomycotina</taxon>
        <taxon>Agaricomycetes</taxon>
        <taxon>Agaricomycetidae</taxon>
        <taxon>Agaricales</taxon>
        <taxon>Schizophyllaceae</taxon>
        <taxon>Schizophyllum</taxon>
    </lineage>
</organism>
<feature type="region of interest" description="Disordered" evidence="1">
    <location>
        <begin position="1"/>
        <end position="21"/>
    </location>
</feature>
<dbReference type="RefSeq" id="XP_003032224.1">
    <property type="nucleotide sequence ID" value="XM_003032178.1"/>
</dbReference>
<reference evidence="2 3" key="1">
    <citation type="journal article" date="2010" name="Nat. Biotechnol.">
        <title>Genome sequence of the model mushroom Schizophyllum commune.</title>
        <authorList>
            <person name="Ohm R.A."/>
            <person name="de Jong J.F."/>
            <person name="Lugones L.G."/>
            <person name="Aerts A."/>
            <person name="Kothe E."/>
            <person name="Stajich J.E."/>
            <person name="de Vries R.P."/>
            <person name="Record E."/>
            <person name="Levasseur A."/>
            <person name="Baker S.E."/>
            <person name="Bartholomew K.A."/>
            <person name="Coutinho P.M."/>
            <person name="Erdmann S."/>
            <person name="Fowler T.J."/>
            <person name="Gathman A.C."/>
            <person name="Lombard V."/>
            <person name="Henrissat B."/>
            <person name="Knabe N."/>
            <person name="Kuees U."/>
            <person name="Lilly W.W."/>
            <person name="Lindquist E."/>
            <person name="Lucas S."/>
            <person name="Magnuson J.K."/>
            <person name="Piumi F."/>
            <person name="Raudaskoski M."/>
            <person name="Salamov A."/>
            <person name="Schmutz J."/>
            <person name="Schwarze F.W.M.R."/>
            <person name="vanKuyk P.A."/>
            <person name="Horton J.S."/>
            <person name="Grigoriev I.V."/>
            <person name="Woesten H.A.B."/>
        </authorList>
    </citation>
    <scope>NUCLEOTIDE SEQUENCE [LARGE SCALE GENOMIC DNA]</scope>
    <source>
        <strain evidence="3">H4-8 / FGSC 9210</strain>
    </source>
</reference>
<evidence type="ECO:0000313" key="3">
    <source>
        <dbReference type="Proteomes" id="UP000007431"/>
    </source>
</evidence>
<name>D8Q4Z6_SCHCM</name>
<evidence type="ECO:0000313" key="2">
    <source>
        <dbReference type="EMBL" id="EFI97321.1"/>
    </source>
</evidence>
<dbReference type="OrthoDB" id="4202165at2759"/>
<dbReference type="VEuPathDB" id="FungiDB:SCHCODRAFT_02688773"/>
<proteinExistence type="predicted"/>
<evidence type="ECO:0000256" key="1">
    <source>
        <dbReference type="SAM" id="MobiDB-lite"/>
    </source>
</evidence>
<dbReference type="OMA" id="TLVEWET"/>